<reference evidence="1" key="1">
    <citation type="submission" date="2014-09" db="EMBL/GenBank/DDBJ databases">
        <authorList>
            <person name="Magalhaes I.L.F."/>
            <person name="Oliveira U."/>
            <person name="Santos F.R."/>
            <person name="Vidigal T.H.D.A."/>
            <person name="Brescovit A.D."/>
            <person name="Santos A.J."/>
        </authorList>
    </citation>
    <scope>NUCLEOTIDE SEQUENCE</scope>
    <source>
        <tissue evidence="1">Shoot tissue taken approximately 20 cm above the soil surface</tissue>
    </source>
</reference>
<reference evidence="1" key="2">
    <citation type="journal article" date="2015" name="Data Brief">
        <title>Shoot transcriptome of the giant reed, Arundo donax.</title>
        <authorList>
            <person name="Barrero R.A."/>
            <person name="Guerrero F.D."/>
            <person name="Moolhuijzen P."/>
            <person name="Goolsby J.A."/>
            <person name="Tidwell J."/>
            <person name="Bellgard S.E."/>
            <person name="Bellgard M.I."/>
        </authorList>
    </citation>
    <scope>NUCLEOTIDE SEQUENCE</scope>
    <source>
        <tissue evidence="1">Shoot tissue taken approximately 20 cm above the soil surface</tissue>
    </source>
</reference>
<organism evidence="1">
    <name type="scientific">Arundo donax</name>
    <name type="common">Giant reed</name>
    <name type="synonym">Donax arundinaceus</name>
    <dbReference type="NCBI Taxonomy" id="35708"/>
    <lineage>
        <taxon>Eukaryota</taxon>
        <taxon>Viridiplantae</taxon>
        <taxon>Streptophyta</taxon>
        <taxon>Embryophyta</taxon>
        <taxon>Tracheophyta</taxon>
        <taxon>Spermatophyta</taxon>
        <taxon>Magnoliopsida</taxon>
        <taxon>Liliopsida</taxon>
        <taxon>Poales</taxon>
        <taxon>Poaceae</taxon>
        <taxon>PACMAD clade</taxon>
        <taxon>Arundinoideae</taxon>
        <taxon>Arundineae</taxon>
        <taxon>Arundo</taxon>
    </lineage>
</organism>
<proteinExistence type="predicted"/>
<accession>A0A0A9AH69</accession>
<protein>
    <submittedName>
        <fullName evidence="1">Uncharacterized protein</fullName>
    </submittedName>
</protein>
<dbReference type="EMBL" id="GBRH01246881">
    <property type="protein sequence ID" value="JAD51014.1"/>
    <property type="molecule type" value="Transcribed_RNA"/>
</dbReference>
<name>A0A0A9AH69_ARUDO</name>
<evidence type="ECO:0000313" key="1">
    <source>
        <dbReference type="EMBL" id="JAD51014.1"/>
    </source>
</evidence>
<sequence length="14" mass="1676">MFCMAKGLITVIYW</sequence>